<dbReference type="Gene3D" id="3.30.1050.10">
    <property type="entry name" value="SCP2 sterol-binding domain"/>
    <property type="match status" value="1"/>
</dbReference>
<evidence type="ECO:0000313" key="2">
    <source>
        <dbReference type="EMBL" id="MBF8807696.1"/>
    </source>
</evidence>
<sequence>MKTKRGAEAVLFIPSFALEVTEDAYAPWNVGITEINVVNGEIKIKKVTQTKLPLISGNIQHVTQLLMGYRKIEELTFFDKITLSTPSLLEVGKYFPNQPQILNDYF</sequence>
<comment type="caution">
    <text evidence="2">The sequence shown here is derived from an EMBL/GenBank/DDBJ whole genome shotgun (WGS) entry which is preliminary data.</text>
</comment>
<dbReference type="EMBL" id="JADAKE010000010">
    <property type="protein sequence ID" value="MBF8807696.1"/>
    <property type="molecule type" value="Genomic_DNA"/>
</dbReference>
<proteinExistence type="predicted"/>
<organism evidence="2 3">
    <name type="scientific">Enterococcus lacertideformus</name>
    <dbReference type="NCBI Taxonomy" id="2771493"/>
    <lineage>
        <taxon>Bacteria</taxon>
        <taxon>Bacillati</taxon>
        <taxon>Bacillota</taxon>
        <taxon>Bacilli</taxon>
        <taxon>Lactobacillales</taxon>
        <taxon>Enterococcaceae</taxon>
        <taxon>Enterococcus</taxon>
    </lineage>
</organism>
<feature type="domain" description="Enhanced intracellular survival protein" evidence="1">
    <location>
        <begin position="15"/>
        <end position="99"/>
    </location>
</feature>
<dbReference type="InterPro" id="IPR025559">
    <property type="entry name" value="Eis_dom"/>
</dbReference>
<reference evidence="2" key="1">
    <citation type="submission" date="2020-09" db="EMBL/GenBank/DDBJ databases">
        <title>Genomic insights into the novelty and pathogenicity of a unique biofilm-forming Enterococcus sp. bacteria (Enterococcus lacertideformus) identified in reptiles.</title>
        <authorList>
            <person name="Agius J.E."/>
            <person name="Phalen D.N."/>
            <person name="Rose K."/>
            <person name="Eden J.-S."/>
        </authorList>
    </citation>
    <scope>NUCLEOTIDE SEQUENCE</scope>
    <source>
        <strain evidence="2">PHRS 0518</strain>
    </source>
</reference>
<gene>
    <name evidence="2" type="ORF">IC227_04080</name>
</gene>
<dbReference type="Pfam" id="PF13530">
    <property type="entry name" value="SCP2_2"/>
    <property type="match status" value="1"/>
</dbReference>
<evidence type="ECO:0000313" key="3">
    <source>
        <dbReference type="Proteomes" id="UP000637757"/>
    </source>
</evidence>
<name>A0A931AUS8_9ENTE</name>
<evidence type="ECO:0000259" key="1">
    <source>
        <dbReference type="Pfam" id="PF13530"/>
    </source>
</evidence>
<dbReference type="Proteomes" id="UP000637757">
    <property type="component" value="Unassembled WGS sequence"/>
</dbReference>
<accession>A0A931AUS8</accession>
<dbReference type="SUPFAM" id="SSF55718">
    <property type="entry name" value="SCP-like"/>
    <property type="match status" value="1"/>
</dbReference>
<keyword evidence="3" id="KW-1185">Reference proteome</keyword>
<dbReference type="InterPro" id="IPR036527">
    <property type="entry name" value="SCP2_sterol-bd_dom_sf"/>
</dbReference>
<dbReference type="AlphaFoldDB" id="A0A931AUS8"/>
<protein>
    <submittedName>
        <fullName evidence="2">Sterol carrier protein domain-containing protein</fullName>
    </submittedName>
</protein>